<dbReference type="SMART" id="SM00419">
    <property type="entry name" value="HTH_CRP"/>
    <property type="match status" value="1"/>
</dbReference>
<proteinExistence type="predicted"/>
<dbReference type="InterPro" id="IPR014710">
    <property type="entry name" value="RmlC-like_jellyroll"/>
</dbReference>
<dbReference type="GO" id="GO:0003677">
    <property type="term" value="F:DNA binding"/>
    <property type="evidence" value="ECO:0007669"/>
    <property type="project" value="UniProtKB-KW"/>
</dbReference>
<dbReference type="CDD" id="cd00038">
    <property type="entry name" value="CAP_ED"/>
    <property type="match status" value="1"/>
</dbReference>
<evidence type="ECO:0000259" key="4">
    <source>
        <dbReference type="PROSITE" id="PS50042"/>
    </source>
</evidence>
<evidence type="ECO:0000313" key="6">
    <source>
        <dbReference type="EMBL" id="TDH58969.1"/>
    </source>
</evidence>
<dbReference type="PANTHER" id="PTHR24567">
    <property type="entry name" value="CRP FAMILY TRANSCRIPTIONAL REGULATORY PROTEIN"/>
    <property type="match status" value="1"/>
</dbReference>
<dbReference type="RefSeq" id="WP_133292226.1">
    <property type="nucleotide sequence ID" value="NZ_SMSJ01000087.1"/>
</dbReference>
<evidence type="ECO:0000259" key="5">
    <source>
        <dbReference type="PROSITE" id="PS51063"/>
    </source>
</evidence>
<dbReference type="InterPro" id="IPR012318">
    <property type="entry name" value="HTH_CRP"/>
</dbReference>
<dbReference type="Gene3D" id="1.10.10.10">
    <property type="entry name" value="Winged helix-like DNA-binding domain superfamily/Winged helix DNA-binding domain"/>
    <property type="match status" value="1"/>
</dbReference>
<dbReference type="InterPro" id="IPR000595">
    <property type="entry name" value="cNMP-bd_dom"/>
</dbReference>
<name>A0A4R5Q8W5_9PROT</name>
<dbReference type="PANTHER" id="PTHR24567:SF74">
    <property type="entry name" value="HTH-TYPE TRANSCRIPTIONAL REGULATOR ARCR"/>
    <property type="match status" value="1"/>
</dbReference>
<dbReference type="SMART" id="SM00100">
    <property type="entry name" value="cNMP"/>
    <property type="match status" value="1"/>
</dbReference>
<dbReference type="GO" id="GO:0005829">
    <property type="term" value="C:cytosol"/>
    <property type="evidence" value="ECO:0007669"/>
    <property type="project" value="TreeGrafter"/>
</dbReference>
<dbReference type="InterPro" id="IPR036390">
    <property type="entry name" value="WH_DNA-bd_sf"/>
</dbReference>
<dbReference type="Gene3D" id="2.60.120.10">
    <property type="entry name" value="Jelly Rolls"/>
    <property type="match status" value="1"/>
</dbReference>
<keyword evidence="2" id="KW-0238">DNA-binding</keyword>
<protein>
    <submittedName>
        <fullName evidence="6">Crp/Fnr family transcriptional regulator</fullName>
    </submittedName>
</protein>
<feature type="domain" description="Cyclic nucleotide-binding" evidence="4">
    <location>
        <begin position="17"/>
        <end position="100"/>
    </location>
</feature>
<evidence type="ECO:0000256" key="2">
    <source>
        <dbReference type="ARBA" id="ARBA00023125"/>
    </source>
</evidence>
<dbReference type="InterPro" id="IPR018490">
    <property type="entry name" value="cNMP-bd_dom_sf"/>
</dbReference>
<reference evidence="6 7" key="1">
    <citation type="journal article" date="2016" name="J. Microbiol.">
        <title>Dankookia rubra gen. nov., sp. nov., an alphaproteobacterium isolated from sediment of a shallow stream.</title>
        <authorList>
            <person name="Kim W.H."/>
            <person name="Kim D.H."/>
            <person name="Kang K."/>
            <person name="Ahn T.Y."/>
        </authorList>
    </citation>
    <scope>NUCLEOTIDE SEQUENCE [LARGE SCALE GENOMIC DNA]</scope>
    <source>
        <strain evidence="6 7">JCM30602</strain>
    </source>
</reference>
<dbReference type="PROSITE" id="PS51063">
    <property type="entry name" value="HTH_CRP_2"/>
    <property type="match status" value="1"/>
</dbReference>
<dbReference type="PROSITE" id="PS50042">
    <property type="entry name" value="CNMP_BINDING_3"/>
    <property type="match status" value="1"/>
</dbReference>
<dbReference type="InterPro" id="IPR036388">
    <property type="entry name" value="WH-like_DNA-bd_sf"/>
</dbReference>
<organism evidence="6 7">
    <name type="scientific">Dankookia rubra</name>
    <dbReference type="NCBI Taxonomy" id="1442381"/>
    <lineage>
        <taxon>Bacteria</taxon>
        <taxon>Pseudomonadati</taxon>
        <taxon>Pseudomonadota</taxon>
        <taxon>Alphaproteobacteria</taxon>
        <taxon>Acetobacterales</taxon>
        <taxon>Roseomonadaceae</taxon>
        <taxon>Dankookia</taxon>
    </lineage>
</organism>
<feature type="domain" description="HTH crp-type" evidence="5">
    <location>
        <begin position="151"/>
        <end position="216"/>
    </location>
</feature>
<sequence>MVIMFSRSAPDASSNRFLAALSRTERALVQGVAEPVELLAGATLFAPGDEVRYVIFPAAGLVSLIIDIAGENSVEVGLVGREGVVGLHALLGDTVTSVRAVVQVHGHGHRVEAAPLSRWARNSHNLHGVLTRCACAALLQASCAAACNAAHPLEQRTARWLLSAADRVGSGVPITQEVLAAMLGARRPTLNQVLVGLRQAGLIRHTRGHIAVADQARLEAASCSCYWMARRGQERLFPGSFGKA</sequence>
<gene>
    <name evidence="6" type="ORF">E2C06_29860</name>
</gene>
<dbReference type="EMBL" id="SMSJ01000087">
    <property type="protein sequence ID" value="TDH58969.1"/>
    <property type="molecule type" value="Genomic_DNA"/>
</dbReference>
<comment type="caution">
    <text evidence="6">The sequence shown here is derived from an EMBL/GenBank/DDBJ whole genome shotgun (WGS) entry which is preliminary data.</text>
</comment>
<keyword evidence="3" id="KW-0804">Transcription</keyword>
<dbReference type="SUPFAM" id="SSF51206">
    <property type="entry name" value="cAMP-binding domain-like"/>
    <property type="match status" value="1"/>
</dbReference>
<dbReference type="GO" id="GO:0003700">
    <property type="term" value="F:DNA-binding transcription factor activity"/>
    <property type="evidence" value="ECO:0007669"/>
    <property type="project" value="TreeGrafter"/>
</dbReference>
<dbReference type="Pfam" id="PF13545">
    <property type="entry name" value="HTH_Crp_2"/>
    <property type="match status" value="1"/>
</dbReference>
<dbReference type="OrthoDB" id="7506088at2"/>
<evidence type="ECO:0000256" key="1">
    <source>
        <dbReference type="ARBA" id="ARBA00023015"/>
    </source>
</evidence>
<dbReference type="Proteomes" id="UP000295096">
    <property type="component" value="Unassembled WGS sequence"/>
</dbReference>
<evidence type="ECO:0000256" key="3">
    <source>
        <dbReference type="ARBA" id="ARBA00023163"/>
    </source>
</evidence>
<dbReference type="AlphaFoldDB" id="A0A4R5Q8W5"/>
<keyword evidence="1" id="KW-0805">Transcription regulation</keyword>
<accession>A0A4R5Q8W5</accession>
<dbReference type="SUPFAM" id="SSF46785">
    <property type="entry name" value="Winged helix' DNA-binding domain"/>
    <property type="match status" value="1"/>
</dbReference>
<dbReference type="InterPro" id="IPR050397">
    <property type="entry name" value="Env_Response_Regulators"/>
</dbReference>
<evidence type="ECO:0000313" key="7">
    <source>
        <dbReference type="Proteomes" id="UP000295096"/>
    </source>
</evidence>
<keyword evidence="7" id="KW-1185">Reference proteome</keyword>